<dbReference type="GO" id="GO:0003677">
    <property type="term" value="F:DNA binding"/>
    <property type="evidence" value="ECO:0007669"/>
    <property type="project" value="UniProtKB-KW"/>
</dbReference>
<dbReference type="Pfam" id="PF00392">
    <property type="entry name" value="GntR"/>
    <property type="match status" value="1"/>
</dbReference>
<evidence type="ECO:0000256" key="3">
    <source>
        <dbReference type="ARBA" id="ARBA00023163"/>
    </source>
</evidence>
<evidence type="ECO:0000313" key="6">
    <source>
        <dbReference type="Proteomes" id="UP000242141"/>
    </source>
</evidence>
<feature type="domain" description="HTH gntR-type" evidence="4">
    <location>
        <begin position="1"/>
        <end position="68"/>
    </location>
</feature>
<keyword evidence="3" id="KW-0804">Transcription</keyword>
<dbReference type="InterPro" id="IPR000524">
    <property type="entry name" value="Tscrpt_reg_HTH_GntR"/>
</dbReference>
<dbReference type="PANTHER" id="PTHR44846">
    <property type="entry name" value="MANNOSYL-D-GLYCERATE TRANSPORT/METABOLISM SYSTEM REPRESSOR MNGR-RELATED"/>
    <property type="match status" value="1"/>
</dbReference>
<dbReference type="EMBL" id="CWGI01000001">
    <property type="protein sequence ID" value="CRX36979.1"/>
    <property type="molecule type" value="Genomic_DNA"/>
</dbReference>
<dbReference type="InterPro" id="IPR036388">
    <property type="entry name" value="WH-like_DNA-bd_sf"/>
</dbReference>
<dbReference type="PROSITE" id="PS50949">
    <property type="entry name" value="HTH_GNTR"/>
    <property type="match status" value="1"/>
</dbReference>
<gene>
    <name evidence="5" type="ORF">HEPPS_01790</name>
</gene>
<dbReference type="SMART" id="SM00345">
    <property type="entry name" value="HTH_GNTR"/>
    <property type="match status" value="1"/>
</dbReference>
<reference evidence="6" key="1">
    <citation type="submission" date="2015-05" db="EMBL/GenBank/DDBJ databases">
        <authorList>
            <person name="Collingro A."/>
        </authorList>
    </citation>
    <scope>NUCLEOTIDE SEQUENCE [LARGE SCALE GENOMIC DNA]</scope>
    <source>
        <strain evidence="6">Ps</strain>
    </source>
</reference>
<dbReference type="Gene3D" id="1.10.10.10">
    <property type="entry name" value="Winged helix-like DNA-binding domain superfamily/Winged helix DNA-binding domain"/>
    <property type="match status" value="1"/>
</dbReference>
<dbReference type="InterPro" id="IPR036390">
    <property type="entry name" value="WH_DNA-bd_sf"/>
</dbReference>
<evidence type="ECO:0000256" key="2">
    <source>
        <dbReference type="ARBA" id="ARBA00023125"/>
    </source>
</evidence>
<dbReference type="GO" id="GO:0003700">
    <property type="term" value="F:DNA-binding transcription factor activity"/>
    <property type="evidence" value="ECO:0007669"/>
    <property type="project" value="InterPro"/>
</dbReference>
<dbReference type="Proteomes" id="UP000242141">
    <property type="component" value="Unassembled WGS sequence"/>
</dbReference>
<name>A0A0G7ZN79_9MOLU</name>
<dbReference type="SUPFAM" id="SSF46785">
    <property type="entry name" value="Winged helix' DNA-binding domain"/>
    <property type="match status" value="1"/>
</dbReference>
<organism evidence="5 6">
    <name type="scientific">Candidatus Hepatoplasma crinochetorum</name>
    <dbReference type="NCBI Taxonomy" id="295596"/>
    <lineage>
        <taxon>Bacteria</taxon>
        <taxon>Bacillati</taxon>
        <taxon>Mycoplasmatota</taxon>
        <taxon>Mollicutes</taxon>
        <taxon>Candidatus Hepatoplasmataceae</taxon>
        <taxon>Candidatus Hepatoplasma</taxon>
    </lineage>
</organism>
<dbReference type="AlphaFoldDB" id="A0A0G7ZN79"/>
<dbReference type="CDD" id="cd07377">
    <property type="entry name" value="WHTH_GntR"/>
    <property type="match status" value="1"/>
</dbReference>
<evidence type="ECO:0000313" key="5">
    <source>
        <dbReference type="EMBL" id="CRX36979.1"/>
    </source>
</evidence>
<protein>
    <submittedName>
        <fullName evidence="5">| yvoA / HTH-type transcriptional repressor yvoA |:462562 Reverse</fullName>
    </submittedName>
</protein>
<dbReference type="GO" id="GO:0045892">
    <property type="term" value="P:negative regulation of DNA-templated transcription"/>
    <property type="evidence" value="ECO:0007669"/>
    <property type="project" value="TreeGrafter"/>
</dbReference>
<keyword evidence="2" id="KW-0238">DNA-binding</keyword>
<evidence type="ECO:0000259" key="4">
    <source>
        <dbReference type="PROSITE" id="PS50949"/>
    </source>
</evidence>
<keyword evidence="6" id="KW-1185">Reference proteome</keyword>
<dbReference type="InterPro" id="IPR050679">
    <property type="entry name" value="Bact_HTH_transcr_reg"/>
</dbReference>
<keyword evidence="1" id="KW-0805">Transcription regulation</keyword>
<accession>A0A0G7ZN79</accession>
<evidence type="ECO:0000256" key="1">
    <source>
        <dbReference type="ARBA" id="ARBA00023015"/>
    </source>
</evidence>
<sequence>MKQQEIVEKIIIDIRKKKYKVGDKIPTEKELIEQFFCSKETVRKAIRQLVDKNFLFSLQGKGVFVSQFFNFEFNLRTIKDEARLATFSRHPINYKIPKIVKENFPFNFNYESKKSLKYIKLYFKGDKTIFYTINWILTENILNLTEKELLNNGKRKIFECKLIKKIYQKNILTKPTKFDRFLFNDNNEYYPTTFNYYFDKNEKLIGISLIKIFPNYYQNEQIKKMDNNK</sequence>
<dbReference type="PANTHER" id="PTHR44846:SF1">
    <property type="entry name" value="MANNOSYL-D-GLYCERATE TRANSPORT_METABOLISM SYSTEM REPRESSOR MNGR-RELATED"/>
    <property type="match status" value="1"/>
</dbReference>
<proteinExistence type="predicted"/>